<dbReference type="InterPro" id="IPR012319">
    <property type="entry name" value="FPG_cat"/>
</dbReference>
<keyword evidence="10" id="KW-0234">DNA repair</keyword>
<evidence type="ECO:0000256" key="16">
    <source>
        <dbReference type="SAM" id="MobiDB-lite"/>
    </source>
</evidence>
<keyword evidence="12" id="KW-0511">Multifunctional enzyme</keyword>
<proteinExistence type="inferred from homology"/>
<feature type="domain" description="Formamidopyrimidine-DNA glycosylase catalytic" evidence="18">
    <location>
        <begin position="2"/>
        <end position="115"/>
    </location>
</feature>
<keyword evidence="13" id="KW-0326">Glycosidase</keyword>
<accession>A0A1R1LAU4</accession>
<evidence type="ECO:0000256" key="14">
    <source>
        <dbReference type="ARBA" id="ARBA00044632"/>
    </source>
</evidence>
<dbReference type="GO" id="GO:0000703">
    <property type="term" value="F:oxidized pyrimidine nucleobase lesion DNA N-glycosylase activity"/>
    <property type="evidence" value="ECO:0007669"/>
    <property type="project" value="TreeGrafter"/>
</dbReference>
<dbReference type="PROSITE" id="PS51068">
    <property type="entry name" value="FPG_CAT"/>
    <property type="match status" value="1"/>
</dbReference>
<keyword evidence="6 15" id="KW-0863">Zinc-finger</keyword>
<evidence type="ECO:0000256" key="4">
    <source>
        <dbReference type="ARBA" id="ARBA00022723"/>
    </source>
</evidence>
<feature type="region of interest" description="Disordered" evidence="16">
    <location>
        <begin position="177"/>
        <end position="202"/>
    </location>
</feature>
<evidence type="ECO:0000259" key="18">
    <source>
        <dbReference type="PROSITE" id="PS51068"/>
    </source>
</evidence>
<dbReference type="AlphaFoldDB" id="A0A1R1LAU4"/>
<dbReference type="SUPFAM" id="SSF46946">
    <property type="entry name" value="S13-like H2TH domain"/>
    <property type="match status" value="1"/>
</dbReference>
<keyword evidence="9" id="KW-0238">DNA-binding</keyword>
<dbReference type="Pfam" id="PF06831">
    <property type="entry name" value="H2TH"/>
    <property type="match status" value="1"/>
</dbReference>
<keyword evidence="7" id="KW-0378">Hydrolase</keyword>
<evidence type="ECO:0000256" key="9">
    <source>
        <dbReference type="ARBA" id="ARBA00023125"/>
    </source>
</evidence>
<evidence type="ECO:0000256" key="13">
    <source>
        <dbReference type="ARBA" id="ARBA00023295"/>
    </source>
</evidence>
<dbReference type="Gene3D" id="3.20.190.10">
    <property type="entry name" value="MutM-like, N-terminal"/>
    <property type="match status" value="1"/>
</dbReference>
<evidence type="ECO:0000256" key="5">
    <source>
        <dbReference type="ARBA" id="ARBA00022763"/>
    </source>
</evidence>
<dbReference type="PROSITE" id="PS01242">
    <property type="entry name" value="ZF_FPG_1"/>
    <property type="match status" value="1"/>
</dbReference>
<organism evidence="19 20">
    <name type="scientific">Tersicoccus phoenicis</name>
    <dbReference type="NCBI Taxonomy" id="554083"/>
    <lineage>
        <taxon>Bacteria</taxon>
        <taxon>Bacillati</taxon>
        <taxon>Actinomycetota</taxon>
        <taxon>Actinomycetes</taxon>
        <taxon>Micrococcales</taxon>
        <taxon>Micrococcaceae</taxon>
        <taxon>Tersicoccus</taxon>
    </lineage>
</organism>
<keyword evidence="11" id="KW-0456">Lyase</keyword>
<dbReference type="InterPro" id="IPR000214">
    <property type="entry name" value="Znf_DNA_glyclase/AP_lyase"/>
</dbReference>
<dbReference type="SUPFAM" id="SSF81624">
    <property type="entry name" value="N-terminal domain of MutM-like DNA repair proteins"/>
    <property type="match status" value="1"/>
</dbReference>
<keyword evidence="8" id="KW-0862">Zinc</keyword>
<evidence type="ECO:0000313" key="20">
    <source>
        <dbReference type="Proteomes" id="UP000187085"/>
    </source>
</evidence>
<reference evidence="19 20" key="1">
    <citation type="submission" date="2016-12" db="EMBL/GenBank/DDBJ databases">
        <title>Draft genome of Tersicoccus phoenicis 1P05MA.</title>
        <authorList>
            <person name="Nakajima Y."/>
            <person name="Yoshizawa S."/>
            <person name="Nakamura K."/>
            <person name="Ogura Y."/>
            <person name="Hayashi T."/>
            <person name="Kogure K."/>
        </authorList>
    </citation>
    <scope>NUCLEOTIDE SEQUENCE [LARGE SCALE GENOMIC DNA]</scope>
    <source>
        <strain evidence="19 20">1p05MA</strain>
    </source>
</reference>
<name>A0A1R1LAU4_9MICC</name>
<dbReference type="InterPro" id="IPR015886">
    <property type="entry name" value="H2TH_FPG"/>
</dbReference>
<keyword evidence="5" id="KW-0227">DNA damage</keyword>
<evidence type="ECO:0000256" key="2">
    <source>
        <dbReference type="ARBA" id="ARBA00009409"/>
    </source>
</evidence>
<dbReference type="PANTHER" id="PTHR42697:SF3">
    <property type="entry name" value="ENDONUCLEASE 8 1"/>
    <property type="match status" value="1"/>
</dbReference>
<evidence type="ECO:0000313" key="19">
    <source>
        <dbReference type="EMBL" id="OMH24663.1"/>
    </source>
</evidence>
<evidence type="ECO:0000256" key="3">
    <source>
        <dbReference type="ARBA" id="ARBA00012720"/>
    </source>
</evidence>
<keyword evidence="4" id="KW-0479">Metal-binding</keyword>
<evidence type="ECO:0000256" key="10">
    <source>
        <dbReference type="ARBA" id="ARBA00023204"/>
    </source>
</evidence>
<comment type="caution">
    <text evidence="19">The sequence shown here is derived from an EMBL/GenBank/DDBJ whole genome shotgun (WGS) entry which is preliminary data.</text>
</comment>
<dbReference type="SUPFAM" id="SSF57716">
    <property type="entry name" value="Glucocorticoid receptor-like (DNA-binding domain)"/>
    <property type="match status" value="1"/>
</dbReference>
<dbReference type="InterPro" id="IPR015887">
    <property type="entry name" value="DNA_glyclase_Znf_dom_DNA_BS"/>
</dbReference>
<evidence type="ECO:0000256" key="11">
    <source>
        <dbReference type="ARBA" id="ARBA00023239"/>
    </source>
</evidence>
<dbReference type="EMBL" id="MRDE01000050">
    <property type="protein sequence ID" value="OMH24663.1"/>
    <property type="molecule type" value="Genomic_DNA"/>
</dbReference>
<gene>
    <name evidence="19" type="ORF">BKD30_07735</name>
</gene>
<dbReference type="Proteomes" id="UP000187085">
    <property type="component" value="Unassembled WGS sequence"/>
</dbReference>
<dbReference type="STRING" id="554083.BKD30_07735"/>
<dbReference type="OrthoDB" id="9800855at2"/>
<sequence>MPEGHSIHRLARQLTDVFAGQRVRVSSPQGRFAAGAALLDGHVLTGAEAIGKQLLIHFKNHDGEGPGRGEYGDGDRQGPDGDENGEHRVLRIHLGLYGAFSFGGDASFRGASSIGAPRRIGETESGAQPGGEYLGPPAPVGAVRVRLVSEHGWADLRGPSACEVLTSDDVRALRAAAGPDPLRSGAPAAADDAGGAPAAADDAGEFSGRLRRRHVACGQLLMDQGVIAGIGNVYRAELLFRAGIDPYRPGKRVTEQEAVDLWADAVFLMRDGVRLGRIVTTQRDPAHAVAVQDLTLDVDAADIPEEHGRFVYKRTGQPCPRCGTPVASAVMAGRNLYWCPGCQH</sequence>
<dbReference type="GO" id="GO:0140078">
    <property type="term" value="F:class I DNA-(apurinic or apyrimidinic site) endonuclease activity"/>
    <property type="evidence" value="ECO:0007669"/>
    <property type="project" value="UniProtKB-EC"/>
</dbReference>
<keyword evidence="20" id="KW-1185">Reference proteome</keyword>
<evidence type="ECO:0000256" key="6">
    <source>
        <dbReference type="ARBA" id="ARBA00022771"/>
    </source>
</evidence>
<evidence type="ECO:0000256" key="1">
    <source>
        <dbReference type="ARBA" id="ARBA00001947"/>
    </source>
</evidence>
<evidence type="ECO:0000256" key="7">
    <source>
        <dbReference type="ARBA" id="ARBA00022801"/>
    </source>
</evidence>
<protein>
    <recommendedName>
        <fullName evidence="3">DNA-(apurinic or apyrimidinic site) lyase</fullName>
        <ecNumber evidence="3">4.2.99.18</ecNumber>
    </recommendedName>
</protein>
<dbReference type="Pfam" id="PF01149">
    <property type="entry name" value="Fapy_DNA_glyco"/>
    <property type="match status" value="1"/>
</dbReference>
<dbReference type="InterPro" id="IPR010979">
    <property type="entry name" value="Ribosomal_uS13-like_H2TH"/>
</dbReference>
<comment type="cofactor">
    <cofactor evidence="1">
        <name>Zn(2+)</name>
        <dbReference type="ChEBI" id="CHEBI:29105"/>
    </cofactor>
</comment>
<dbReference type="SMART" id="SM00898">
    <property type="entry name" value="Fapy_DNA_glyco"/>
    <property type="match status" value="1"/>
</dbReference>
<dbReference type="GO" id="GO:0006284">
    <property type="term" value="P:base-excision repair"/>
    <property type="evidence" value="ECO:0007669"/>
    <property type="project" value="InterPro"/>
</dbReference>
<feature type="region of interest" description="Disordered" evidence="16">
    <location>
        <begin position="61"/>
        <end position="85"/>
    </location>
</feature>
<dbReference type="GO" id="GO:0008270">
    <property type="term" value="F:zinc ion binding"/>
    <property type="evidence" value="ECO:0007669"/>
    <property type="project" value="UniProtKB-KW"/>
</dbReference>
<dbReference type="PROSITE" id="PS51066">
    <property type="entry name" value="ZF_FPG_2"/>
    <property type="match status" value="1"/>
</dbReference>
<dbReference type="Gene3D" id="1.10.8.50">
    <property type="match status" value="1"/>
</dbReference>
<evidence type="ECO:0000256" key="8">
    <source>
        <dbReference type="ARBA" id="ARBA00022833"/>
    </source>
</evidence>
<dbReference type="CDD" id="cd08970">
    <property type="entry name" value="AcNei1_N"/>
    <property type="match status" value="1"/>
</dbReference>
<comment type="catalytic activity">
    <reaction evidence="14">
        <text>2'-deoxyribonucleotide-(2'-deoxyribose 5'-phosphate)-2'-deoxyribonucleotide-DNA = a 3'-end 2'-deoxyribonucleotide-(2,3-dehydro-2,3-deoxyribose 5'-phosphate)-DNA + a 5'-end 5'-phospho-2'-deoxyribonucleoside-DNA + H(+)</text>
        <dbReference type="Rhea" id="RHEA:66592"/>
        <dbReference type="Rhea" id="RHEA-COMP:13180"/>
        <dbReference type="Rhea" id="RHEA-COMP:16897"/>
        <dbReference type="Rhea" id="RHEA-COMP:17067"/>
        <dbReference type="ChEBI" id="CHEBI:15378"/>
        <dbReference type="ChEBI" id="CHEBI:136412"/>
        <dbReference type="ChEBI" id="CHEBI:157695"/>
        <dbReference type="ChEBI" id="CHEBI:167181"/>
        <dbReference type="EC" id="4.2.99.18"/>
    </reaction>
</comment>
<evidence type="ECO:0000256" key="15">
    <source>
        <dbReference type="PROSITE-ProRule" id="PRU00391"/>
    </source>
</evidence>
<feature type="domain" description="FPG-type" evidence="17">
    <location>
        <begin position="310"/>
        <end position="344"/>
    </location>
</feature>
<dbReference type="GO" id="GO:0003684">
    <property type="term" value="F:damaged DNA binding"/>
    <property type="evidence" value="ECO:0007669"/>
    <property type="project" value="InterPro"/>
</dbReference>
<dbReference type="InterPro" id="IPR010663">
    <property type="entry name" value="Znf_FPG/IleRS"/>
</dbReference>
<evidence type="ECO:0000259" key="17">
    <source>
        <dbReference type="PROSITE" id="PS51066"/>
    </source>
</evidence>
<dbReference type="EC" id="4.2.99.18" evidence="3"/>
<dbReference type="PANTHER" id="PTHR42697">
    <property type="entry name" value="ENDONUCLEASE 8"/>
    <property type="match status" value="1"/>
</dbReference>
<dbReference type="Pfam" id="PF06827">
    <property type="entry name" value="zf-FPG_IleRS"/>
    <property type="match status" value="1"/>
</dbReference>
<dbReference type="RefSeq" id="WP_076703767.1">
    <property type="nucleotide sequence ID" value="NZ_MRDE01000050.1"/>
</dbReference>
<dbReference type="SMART" id="SM01232">
    <property type="entry name" value="H2TH"/>
    <property type="match status" value="1"/>
</dbReference>
<comment type="similarity">
    <text evidence="2">Belongs to the FPG family.</text>
</comment>
<evidence type="ECO:0000256" key="12">
    <source>
        <dbReference type="ARBA" id="ARBA00023268"/>
    </source>
</evidence>
<feature type="compositionally biased region" description="Low complexity" evidence="16">
    <location>
        <begin position="185"/>
        <end position="201"/>
    </location>
</feature>
<dbReference type="InterPro" id="IPR035937">
    <property type="entry name" value="FPG_N"/>
</dbReference>